<dbReference type="NCBIfam" id="TIGR00254">
    <property type="entry name" value="GGDEF"/>
    <property type="match status" value="1"/>
</dbReference>
<dbReference type="SMART" id="SM00267">
    <property type="entry name" value="GGDEF"/>
    <property type="match status" value="1"/>
</dbReference>
<proteinExistence type="predicted"/>
<dbReference type="InterPro" id="IPR043128">
    <property type="entry name" value="Rev_trsase/Diguanyl_cyclase"/>
</dbReference>
<dbReference type="Gene3D" id="3.30.450.40">
    <property type="match status" value="1"/>
</dbReference>
<feature type="domain" description="PAS" evidence="1">
    <location>
        <begin position="396"/>
        <end position="466"/>
    </location>
</feature>
<dbReference type="Gene3D" id="3.30.70.270">
    <property type="match status" value="1"/>
</dbReference>
<dbReference type="PROSITE" id="PS50113">
    <property type="entry name" value="PAC"/>
    <property type="match status" value="2"/>
</dbReference>
<dbReference type="AlphaFoldDB" id="A0A4R7YUG5"/>
<feature type="domain" description="PAS" evidence="1">
    <location>
        <begin position="269"/>
        <end position="340"/>
    </location>
</feature>
<dbReference type="SUPFAM" id="SSF55073">
    <property type="entry name" value="Nucleotide cyclase"/>
    <property type="match status" value="1"/>
</dbReference>
<comment type="caution">
    <text evidence="4">The sequence shown here is derived from an EMBL/GenBank/DDBJ whole genome shotgun (WGS) entry which is preliminary data.</text>
</comment>
<gene>
    <name evidence="4" type="ORF">C8C77_12540</name>
</gene>
<dbReference type="InterPro" id="IPR000700">
    <property type="entry name" value="PAS-assoc_C"/>
</dbReference>
<dbReference type="PANTHER" id="PTHR44757">
    <property type="entry name" value="DIGUANYLATE CYCLASE DGCP"/>
    <property type="match status" value="1"/>
</dbReference>
<reference evidence="4 5" key="1">
    <citation type="submission" date="2019-03" db="EMBL/GenBank/DDBJ databases">
        <title>Subsurface microbial communities from deep shales in Ohio and West Virginia, USA.</title>
        <authorList>
            <person name="Wrighton K."/>
        </authorList>
    </citation>
    <scope>NUCLEOTIDE SEQUENCE [LARGE SCALE GENOMIC DNA]</scope>
    <source>
        <strain evidence="4 5">MSL9.2</strain>
    </source>
</reference>
<name>A0A4R7YUG5_9FIRM</name>
<dbReference type="InterPro" id="IPR003018">
    <property type="entry name" value="GAF"/>
</dbReference>
<sequence length="672" mass="77109">MIIDIIETQIWCLKDPETYGRVNRAHADFLGLAKSEIEAEKFDNFLSPAAARIFKQGNKKIFKTEQKVYTEEWWQNNQGERRLLAITRKAQLDHSGEIDCVVCTAEDITAQREREYIVEELHRIAVDFKELKKEREVCRMAVKAAEGLLNFALCNVILVKGDRFVPLASSSRFKQEEISVSEKSIAARTYREGKSFIIDDIQNSSETISIKNIYKSGMSIPIGSFGVFQTAASKKKAFTESDLELAEILISHVSASLGRIYAQQKLKEQKDFLSTILEVQSSLVLLINPEGEIISFNHSCEQLTGYQEAEVKGKKVCDLFIKESEKKEVINVFKQLKNNDYPASHENYWLTRKGEKKLILWSHNPILDDENNLKYVVAAGMDITERKIQEEKIKEQKAYFEQLFNNSTEAIVLLDNKHCVLKVNKKFESLFGFKQSELINKNIDDYILPEQCLKTGKKFTEKVKNGGKVEGESIRKTKSGEQINVHLQGFPIKLENGQIGIYALYRDITERKKKEKQIEYLSFHDELTGLYNRRYFENELKRLNSSRQHPITIVIGDLDGLKIINDTYGHQKGDQYIASTANILKKTARIEDIIARIGGDEFALILPQTAAEEAEGFCRRLKLNIQEFNQQQQLEKPLSISFGFDVMQDNSSDLARIFNQADQNMYLNKGRK</sequence>
<dbReference type="Pfam" id="PF00990">
    <property type="entry name" value="GGDEF"/>
    <property type="match status" value="1"/>
</dbReference>
<dbReference type="Pfam" id="PF13426">
    <property type="entry name" value="PAS_9"/>
    <property type="match status" value="3"/>
</dbReference>
<protein>
    <submittedName>
        <fullName evidence="4">PAS domain S-box-containing protein/diguanylate cyclase (GGDEF)-like protein</fullName>
    </submittedName>
</protein>
<dbReference type="Gene3D" id="3.30.450.20">
    <property type="entry name" value="PAS domain"/>
    <property type="match status" value="3"/>
</dbReference>
<evidence type="ECO:0000313" key="5">
    <source>
        <dbReference type="Proteomes" id="UP000294697"/>
    </source>
</evidence>
<feature type="domain" description="PAC" evidence="2">
    <location>
        <begin position="467"/>
        <end position="520"/>
    </location>
</feature>
<dbReference type="CDD" id="cd01949">
    <property type="entry name" value="GGDEF"/>
    <property type="match status" value="1"/>
</dbReference>
<dbReference type="InterPro" id="IPR001610">
    <property type="entry name" value="PAC"/>
</dbReference>
<dbReference type="CDD" id="cd00130">
    <property type="entry name" value="PAS"/>
    <property type="match status" value="3"/>
</dbReference>
<dbReference type="SMART" id="SM00086">
    <property type="entry name" value="PAC"/>
    <property type="match status" value="3"/>
</dbReference>
<accession>A0A4R7YUG5</accession>
<dbReference type="SUPFAM" id="SSF55781">
    <property type="entry name" value="GAF domain-like"/>
    <property type="match status" value="1"/>
</dbReference>
<feature type="domain" description="GGDEF" evidence="3">
    <location>
        <begin position="549"/>
        <end position="672"/>
    </location>
</feature>
<dbReference type="NCBIfam" id="TIGR00229">
    <property type="entry name" value="sensory_box"/>
    <property type="match status" value="3"/>
</dbReference>
<dbReference type="PROSITE" id="PS50112">
    <property type="entry name" value="PAS"/>
    <property type="match status" value="2"/>
</dbReference>
<dbReference type="Proteomes" id="UP000294697">
    <property type="component" value="Unassembled WGS sequence"/>
</dbReference>
<dbReference type="InterPro" id="IPR029787">
    <property type="entry name" value="Nucleotide_cyclase"/>
</dbReference>
<dbReference type="InterPro" id="IPR052155">
    <property type="entry name" value="Biofilm_reg_signaling"/>
</dbReference>
<dbReference type="PANTHER" id="PTHR44757:SF2">
    <property type="entry name" value="BIOFILM ARCHITECTURE MAINTENANCE PROTEIN MBAA"/>
    <property type="match status" value="1"/>
</dbReference>
<dbReference type="SMART" id="SM00091">
    <property type="entry name" value="PAS"/>
    <property type="match status" value="2"/>
</dbReference>
<evidence type="ECO:0000313" key="4">
    <source>
        <dbReference type="EMBL" id="TDW00800.1"/>
    </source>
</evidence>
<evidence type="ECO:0000259" key="1">
    <source>
        <dbReference type="PROSITE" id="PS50112"/>
    </source>
</evidence>
<dbReference type="EMBL" id="SODA01000025">
    <property type="protein sequence ID" value="TDW00800.1"/>
    <property type="molecule type" value="Genomic_DNA"/>
</dbReference>
<feature type="domain" description="PAC" evidence="2">
    <location>
        <begin position="343"/>
        <end position="395"/>
    </location>
</feature>
<organism evidence="4 5">
    <name type="scientific">Halanaerobium saccharolyticum</name>
    <dbReference type="NCBI Taxonomy" id="43595"/>
    <lineage>
        <taxon>Bacteria</taxon>
        <taxon>Bacillati</taxon>
        <taxon>Bacillota</taxon>
        <taxon>Clostridia</taxon>
        <taxon>Halanaerobiales</taxon>
        <taxon>Halanaerobiaceae</taxon>
        <taxon>Halanaerobium</taxon>
    </lineage>
</organism>
<dbReference type="PROSITE" id="PS50887">
    <property type="entry name" value="GGDEF"/>
    <property type="match status" value="1"/>
</dbReference>
<dbReference type="InterPro" id="IPR035965">
    <property type="entry name" value="PAS-like_dom_sf"/>
</dbReference>
<dbReference type="InterPro" id="IPR029016">
    <property type="entry name" value="GAF-like_dom_sf"/>
</dbReference>
<evidence type="ECO:0000259" key="3">
    <source>
        <dbReference type="PROSITE" id="PS50887"/>
    </source>
</evidence>
<dbReference type="SUPFAM" id="SSF55785">
    <property type="entry name" value="PYP-like sensor domain (PAS domain)"/>
    <property type="match status" value="3"/>
</dbReference>
<dbReference type="InterPro" id="IPR000160">
    <property type="entry name" value="GGDEF_dom"/>
</dbReference>
<dbReference type="Pfam" id="PF13185">
    <property type="entry name" value="GAF_2"/>
    <property type="match status" value="1"/>
</dbReference>
<evidence type="ECO:0000259" key="2">
    <source>
        <dbReference type="PROSITE" id="PS50113"/>
    </source>
</evidence>
<dbReference type="InterPro" id="IPR000014">
    <property type="entry name" value="PAS"/>
</dbReference>